<comment type="caution">
    <text evidence="1">The sequence shown here is derived from an EMBL/GenBank/DDBJ whole genome shotgun (WGS) entry which is preliminary data.</text>
</comment>
<reference evidence="1" key="1">
    <citation type="journal article" date="2014" name="Front. Microbiol.">
        <title>High frequency of phylogenetically diverse reductive dehalogenase-homologous genes in deep subseafloor sedimentary metagenomes.</title>
        <authorList>
            <person name="Kawai M."/>
            <person name="Futagami T."/>
            <person name="Toyoda A."/>
            <person name="Takaki Y."/>
            <person name="Nishi S."/>
            <person name="Hori S."/>
            <person name="Arai W."/>
            <person name="Tsubouchi T."/>
            <person name="Morono Y."/>
            <person name="Uchiyama I."/>
            <person name="Ito T."/>
            <person name="Fujiyama A."/>
            <person name="Inagaki F."/>
            <person name="Takami H."/>
        </authorList>
    </citation>
    <scope>NUCLEOTIDE SEQUENCE</scope>
    <source>
        <strain evidence="1">Expedition CK06-06</strain>
    </source>
</reference>
<feature type="non-terminal residue" evidence="1">
    <location>
        <position position="311"/>
    </location>
</feature>
<dbReference type="Gene3D" id="2.160.20.10">
    <property type="entry name" value="Single-stranded right-handed beta-helix, Pectin lyase-like"/>
    <property type="match status" value="1"/>
</dbReference>
<dbReference type="InterPro" id="IPR012334">
    <property type="entry name" value="Pectin_lyas_fold"/>
</dbReference>
<dbReference type="AlphaFoldDB" id="X1BER3"/>
<feature type="non-terminal residue" evidence="1">
    <location>
        <position position="1"/>
    </location>
</feature>
<organism evidence="1">
    <name type="scientific">marine sediment metagenome</name>
    <dbReference type="NCBI Taxonomy" id="412755"/>
    <lineage>
        <taxon>unclassified sequences</taxon>
        <taxon>metagenomes</taxon>
        <taxon>ecological metagenomes</taxon>
    </lineage>
</organism>
<accession>X1BER3</accession>
<name>X1BER3_9ZZZZ</name>
<sequence length="311" mass="34746">VEIELVDGATIRLADDLDVDAYIFTNSDKVNGNQNIHIHGGILDCNYLNQAAGNQAVLDFENVSAGLLDSWIQNYSVMEAKARNSSVEVINRRFLRPIITISDCEDLGGYTHVEGAAVDTPGVEGDNCIKLTTPLGGFARIGILTRDFSREEVETCSEAFWIKFEDITKIEYIYWAQSNFYTQANIVKLFENEKWYKVRGSISDAFGDYWQLRVQAQAGEEAVIWVDKVTLEPNPMHPVVALTFDDGLDNAMVGARITEKTGAKIGHGIRPEMVDKAGYLTLAELDLLYNFYGHDLVDHYTSFDDTPLNVV</sequence>
<dbReference type="EMBL" id="BART01011016">
    <property type="protein sequence ID" value="GAG79707.1"/>
    <property type="molecule type" value="Genomic_DNA"/>
</dbReference>
<protein>
    <submittedName>
        <fullName evidence="1">Uncharacterized protein</fullName>
    </submittedName>
</protein>
<proteinExistence type="predicted"/>
<evidence type="ECO:0000313" key="1">
    <source>
        <dbReference type="EMBL" id="GAG79707.1"/>
    </source>
</evidence>
<gene>
    <name evidence="1" type="ORF">S01H4_23669</name>
</gene>